<keyword evidence="2" id="KW-1185">Reference proteome</keyword>
<accession>A0ABS5J8R9</accession>
<comment type="caution">
    <text evidence="1">The sequence shown here is derived from an EMBL/GenBank/DDBJ whole genome shotgun (WGS) entry which is preliminary data.</text>
</comment>
<protein>
    <submittedName>
        <fullName evidence="1">Uncharacterized protein</fullName>
    </submittedName>
</protein>
<reference evidence="1 2" key="1">
    <citation type="submission" date="2021-04" db="EMBL/GenBank/DDBJ databases">
        <title>Chitinophaga sp. nov., isolated from the rhizosphere soil.</title>
        <authorList>
            <person name="He S."/>
        </authorList>
    </citation>
    <scope>NUCLEOTIDE SEQUENCE [LARGE SCALE GENOMIC DNA]</scope>
    <source>
        <strain evidence="1 2">2R12</strain>
    </source>
</reference>
<organism evidence="1 2">
    <name type="scientific">Chitinophaga hostae</name>
    <dbReference type="NCBI Taxonomy" id="2831022"/>
    <lineage>
        <taxon>Bacteria</taxon>
        <taxon>Pseudomonadati</taxon>
        <taxon>Bacteroidota</taxon>
        <taxon>Chitinophagia</taxon>
        <taxon>Chitinophagales</taxon>
        <taxon>Chitinophagaceae</taxon>
        <taxon>Chitinophaga</taxon>
    </lineage>
</organism>
<evidence type="ECO:0000313" key="1">
    <source>
        <dbReference type="EMBL" id="MBS0031606.1"/>
    </source>
</evidence>
<dbReference type="EMBL" id="JAGTXB010000023">
    <property type="protein sequence ID" value="MBS0031606.1"/>
    <property type="molecule type" value="Genomic_DNA"/>
</dbReference>
<proteinExistence type="predicted"/>
<name>A0ABS5J8R9_9BACT</name>
<dbReference type="Proteomes" id="UP000676386">
    <property type="component" value="Unassembled WGS sequence"/>
</dbReference>
<dbReference type="RefSeq" id="WP_211976766.1">
    <property type="nucleotide sequence ID" value="NZ_JAGTXB010000023.1"/>
</dbReference>
<gene>
    <name evidence="1" type="ORF">KE626_30025</name>
</gene>
<sequence length="85" mass="10252">MDRWYRRKYQIGFGTAAHLELCQINILLEYLEEEAFKAAELFHFNEKKNEKELNDGIWIRDRVDLPAEDKLFDQLSNIDLNTIQY</sequence>
<evidence type="ECO:0000313" key="2">
    <source>
        <dbReference type="Proteomes" id="UP000676386"/>
    </source>
</evidence>